<reference evidence="3" key="1">
    <citation type="submission" date="2021-05" db="EMBL/GenBank/DDBJ databases">
        <title>The genome of the haptophyte Pavlova lutheri (Diacronema luteri, Pavlovales) - a model for lipid biosynthesis in eukaryotic algae.</title>
        <authorList>
            <person name="Hulatt C.J."/>
            <person name="Posewitz M.C."/>
        </authorList>
    </citation>
    <scope>NUCLEOTIDE SEQUENCE</scope>
    <source>
        <strain evidence="3">NIVA-4/92</strain>
    </source>
</reference>
<keyword evidence="1" id="KW-0880">Kelch repeat</keyword>
<organism evidence="3 4">
    <name type="scientific">Diacronema lutheri</name>
    <name type="common">Unicellular marine alga</name>
    <name type="synonym">Monochrysis lutheri</name>
    <dbReference type="NCBI Taxonomy" id="2081491"/>
    <lineage>
        <taxon>Eukaryota</taxon>
        <taxon>Haptista</taxon>
        <taxon>Haptophyta</taxon>
        <taxon>Pavlovophyceae</taxon>
        <taxon>Pavlovales</taxon>
        <taxon>Pavlovaceae</taxon>
        <taxon>Diacronema</taxon>
    </lineage>
</organism>
<dbReference type="PANTHER" id="PTHR46093:SF3">
    <property type="entry name" value="ACYL-COA-BINDING DOMAIN-CONTAINING PROTEIN 4"/>
    <property type="match status" value="1"/>
</dbReference>
<evidence type="ECO:0008006" key="5">
    <source>
        <dbReference type="Google" id="ProtNLM"/>
    </source>
</evidence>
<dbReference type="InterPro" id="IPR036047">
    <property type="entry name" value="F-box-like_dom_sf"/>
</dbReference>
<dbReference type="OrthoDB" id="9973021at2759"/>
<dbReference type="InterPro" id="IPR015915">
    <property type="entry name" value="Kelch-typ_b-propeller"/>
</dbReference>
<dbReference type="PANTHER" id="PTHR46093">
    <property type="entry name" value="ACYL-COA-BINDING DOMAIN-CONTAINING PROTEIN 5"/>
    <property type="match status" value="1"/>
</dbReference>
<protein>
    <recommendedName>
        <fullName evidence="5">F-box domain-containing protein</fullName>
    </recommendedName>
</protein>
<keyword evidence="4" id="KW-1185">Reference proteome</keyword>
<gene>
    <name evidence="3" type="ORF">KFE25_009424</name>
</gene>
<evidence type="ECO:0000313" key="4">
    <source>
        <dbReference type="Proteomes" id="UP000751190"/>
    </source>
</evidence>
<proteinExistence type="predicted"/>
<evidence type="ECO:0000256" key="1">
    <source>
        <dbReference type="ARBA" id="ARBA00022441"/>
    </source>
</evidence>
<evidence type="ECO:0000256" key="2">
    <source>
        <dbReference type="ARBA" id="ARBA00022737"/>
    </source>
</evidence>
<dbReference type="SUPFAM" id="SSF50965">
    <property type="entry name" value="Galactose oxidase, central domain"/>
    <property type="match status" value="1"/>
</dbReference>
<dbReference type="AlphaFoldDB" id="A0A8J5XML8"/>
<evidence type="ECO:0000313" key="3">
    <source>
        <dbReference type="EMBL" id="KAG8471003.1"/>
    </source>
</evidence>
<sequence>MAPHPAAPRLDGLAAELLELIAAQLTAASDLASLGCVCRVLARVVASGAVWRGALARAGGGAPRADGGCARRALRQLHTLDGAWWARERVTPRRAPRARAHAAAFAFDGGRALIVFGGSAPRAGAGAMRDCWALDVPSGEWFEVAPTESGPAARCFVADGGGGGVLRDALGAEFLVLHGGLRAQGYRDNETWLLGPLGPAIGARRWRWARIGGSASPQLAEPIPVARFHHRLTVLGGARSTAHGSSLVISGGHDYMLRPLLSVWVLSLRAVELCARTSAAPRDTRADGDAACVVPEPEPEPEPVERRVCERAARALRWASAESLARLPRTGKEPAPAERAHHAAAAWGRHLVVFGGERGRGRLLADTWLLDGTLGGWSKLAIALPKGGRSRAAAAVSADLLLICGGEALVAGAHGATAPVRDCWALNLATPGALGWTCLAHADAGAGLPSLAGGAGGAFVSASFGALHDGHTLLVFGGHAGDMNGATRDQYGDARHGFCAPAHTWAFRVATGADDAPVVARSARCSRDADGGLFGPAEPGAHVAFVPCGDRLLACGADESGDRLVVSELAFTR</sequence>
<dbReference type="InterPro" id="IPR011043">
    <property type="entry name" value="Gal_Oxase/kelch_b-propeller"/>
</dbReference>
<dbReference type="OMA" id="WALHETE"/>
<dbReference type="Gene3D" id="2.120.10.80">
    <property type="entry name" value="Kelch-type beta propeller"/>
    <property type="match status" value="2"/>
</dbReference>
<dbReference type="SUPFAM" id="SSF81383">
    <property type="entry name" value="F-box domain"/>
    <property type="match status" value="1"/>
</dbReference>
<dbReference type="EMBL" id="JAGTXO010000001">
    <property type="protein sequence ID" value="KAG8471003.1"/>
    <property type="molecule type" value="Genomic_DNA"/>
</dbReference>
<keyword evidence="2" id="KW-0677">Repeat</keyword>
<comment type="caution">
    <text evidence="3">The sequence shown here is derived from an EMBL/GenBank/DDBJ whole genome shotgun (WGS) entry which is preliminary data.</text>
</comment>
<dbReference type="Proteomes" id="UP000751190">
    <property type="component" value="Unassembled WGS sequence"/>
</dbReference>
<name>A0A8J5XML8_DIALT</name>
<accession>A0A8J5XML8</accession>